<comment type="caution">
    <text evidence="1">The sequence shown here is derived from an EMBL/GenBank/DDBJ whole genome shotgun (WGS) entry which is preliminary data.</text>
</comment>
<dbReference type="Proteomes" id="UP001177021">
    <property type="component" value="Unassembled WGS sequence"/>
</dbReference>
<sequence length="288" mass="32654">MKKVFGGNKESGESCNLFNSVVALSLSFGAIHFNVSLILFALFFLPLSKALLIFGFLILFAVLPVDKDSLLGQKLSRFICKHVCSYFPITLHLEDAEAFHLNQTYVFCYEPHSIFPLGIFALHENVGFMPIPNIRFLVSTASFYIPFLRQVWTWLGYSSVEKKNLISLLEAGHSCIIVPGGNRETLFMEHGCETNIYNWWKVPGKVIQNLARSMKIFPLIFWGIFGSPIPFKKPLYVAVGRPIQLQKNPEPTIEQVAKVHSEFIKALQDLFERHKAQAGCENLELKIV</sequence>
<proteinExistence type="predicted"/>
<evidence type="ECO:0000313" key="1">
    <source>
        <dbReference type="EMBL" id="CAJ2635975.1"/>
    </source>
</evidence>
<organism evidence="1 2">
    <name type="scientific">Trifolium pratense</name>
    <name type="common">Red clover</name>
    <dbReference type="NCBI Taxonomy" id="57577"/>
    <lineage>
        <taxon>Eukaryota</taxon>
        <taxon>Viridiplantae</taxon>
        <taxon>Streptophyta</taxon>
        <taxon>Embryophyta</taxon>
        <taxon>Tracheophyta</taxon>
        <taxon>Spermatophyta</taxon>
        <taxon>Magnoliopsida</taxon>
        <taxon>eudicotyledons</taxon>
        <taxon>Gunneridae</taxon>
        <taxon>Pentapetalae</taxon>
        <taxon>rosids</taxon>
        <taxon>fabids</taxon>
        <taxon>Fabales</taxon>
        <taxon>Fabaceae</taxon>
        <taxon>Papilionoideae</taxon>
        <taxon>50 kb inversion clade</taxon>
        <taxon>NPAAA clade</taxon>
        <taxon>Hologalegina</taxon>
        <taxon>IRL clade</taxon>
        <taxon>Trifolieae</taxon>
        <taxon>Trifolium</taxon>
    </lineage>
</organism>
<accession>A0ACB0IVP6</accession>
<evidence type="ECO:0000313" key="2">
    <source>
        <dbReference type="Proteomes" id="UP001177021"/>
    </source>
</evidence>
<name>A0ACB0IVP6_TRIPR</name>
<reference evidence="1" key="1">
    <citation type="submission" date="2023-10" db="EMBL/GenBank/DDBJ databases">
        <authorList>
            <person name="Rodriguez Cubillos JULIANA M."/>
            <person name="De Vega J."/>
        </authorList>
    </citation>
    <scope>NUCLEOTIDE SEQUENCE</scope>
</reference>
<gene>
    <name evidence="1" type="ORF">MILVUS5_LOCUS6552</name>
</gene>
<keyword evidence="2" id="KW-1185">Reference proteome</keyword>
<dbReference type="EMBL" id="CASHSV030000002">
    <property type="protein sequence ID" value="CAJ2635975.1"/>
    <property type="molecule type" value="Genomic_DNA"/>
</dbReference>
<protein>
    <submittedName>
        <fullName evidence="1">Uncharacterized protein</fullName>
    </submittedName>
</protein>